<proteinExistence type="predicted"/>
<dbReference type="InterPro" id="IPR036412">
    <property type="entry name" value="HAD-like_sf"/>
</dbReference>
<organism evidence="1 2">
    <name type="scientific">Neiella holothuriorum</name>
    <dbReference type="NCBI Taxonomy" id="2870530"/>
    <lineage>
        <taxon>Bacteria</taxon>
        <taxon>Pseudomonadati</taxon>
        <taxon>Pseudomonadota</taxon>
        <taxon>Gammaproteobacteria</taxon>
        <taxon>Alteromonadales</taxon>
        <taxon>Echinimonadaceae</taxon>
        <taxon>Neiella</taxon>
    </lineage>
</organism>
<evidence type="ECO:0000313" key="1">
    <source>
        <dbReference type="EMBL" id="MBW8191267.1"/>
    </source>
</evidence>
<accession>A0ABS7EG06</accession>
<reference evidence="1" key="1">
    <citation type="submission" date="2021-07" db="EMBL/GenBank/DDBJ databases">
        <title>Neiella marina sp. nov., isolated from the intestinal content of sea cucumber Apostichopus japonicus.</title>
        <authorList>
            <person name="Bai X."/>
        </authorList>
    </citation>
    <scope>NUCLEOTIDE SEQUENCE</scope>
    <source>
        <strain evidence="1">126</strain>
    </source>
</reference>
<dbReference type="PANTHER" id="PTHR43434:SF3">
    <property type="entry name" value="GMP_IMP NUCLEOTIDASE YRFG"/>
    <property type="match status" value="1"/>
</dbReference>
<dbReference type="NCBIfam" id="NF011564">
    <property type="entry name" value="PRK14988.1"/>
    <property type="match status" value="1"/>
</dbReference>
<evidence type="ECO:0000313" key="2">
    <source>
        <dbReference type="Proteomes" id="UP001166251"/>
    </source>
</evidence>
<dbReference type="Pfam" id="PF00702">
    <property type="entry name" value="Hydrolase"/>
    <property type="match status" value="1"/>
</dbReference>
<name>A0ABS7EG06_9GAMM</name>
<dbReference type="Proteomes" id="UP001166251">
    <property type="component" value="Unassembled WGS sequence"/>
</dbReference>
<dbReference type="Gene3D" id="3.40.50.1000">
    <property type="entry name" value="HAD superfamily/HAD-like"/>
    <property type="match status" value="1"/>
</dbReference>
<dbReference type="InterPro" id="IPR023214">
    <property type="entry name" value="HAD_sf"/>
</dbReference>
<dbReference type="GO" id="GO:0008253">
    <property type="term" value="F:5'-nucleotidase activity"/>
    <property type="evidence" value="ECO:0007669"/>
    <property type="project" value="UniProtKB-EC"/>
</dbReference>
<dbReference type="RefSeq" id="WP_220103957.1">
    <property type="nucleotide sequence ID" value="NZ_JAHZSS010000009.1"/>
</dbReference>
<protein>
    <submittedName>
        <fullName evidence="1">GMP/IMP nucleotidase</fullName>
        <ecNumber evidence="1">3.1.3.5</ecNumber>
    </submittedName>
</protein>
<dbReference type="SFLD" id="SFLDS00003">
    <property type="entry name" value="Haloacid_Dehalogenase"/>
    <property type="match status" value="1"/>
</dbReference>
<dbReference type="InterPro" id="IPR050155">
    <property type="entry name" value="HAD-like_hydrolase_sf"/>
</dbReference>
<dbReference type="SUPFAM" id="SSF56784">
    <property type="entry name" value="HAD-like"/>
    <property type="match status" value="1"/>
</dbReference>
<dbReference type="PRINTS" id="PR00413">
    <property type="entry name" value="HADHALOGNASE"/>
</dbReference>
<keyword evidence="1" id="KW-0378">Hydrolase</keyword>
<comment type="caution">
    <text evidence="1">The sequence shown here is derived from an EMBL/GenBank/DDBJ whole genome shotgun (WGS) entry which is preliminary data.</text>
</comment>
<dbReference type="PANTHER" id="PTHR43434">
    <property type="entry name" value="PHOSPHOGLYCOLATE PHOSPHATASE"/>
    <property type="match status" value="1"/>
</dbReference>
<gene>
    <name evidence="1" type="primary">yrfG</name>
    <name evidence="1" type="ORF">K0504_09485</name>
</gene>
<dbReference type="InterPro" id="IPR006439">
    <property type="entry name" value="HAD-SF_hydro_IA"/>
</dbReference>
<dbReference type="NCBIfam" id="TIGR01509">
    <property type="entry name" value="HAD-SF-IA-v3"/>
    <property type="match status" value="1"/>
</dbReference>
<keyword evidence="2" id="KW-1185">Reference proteome</keyword>
<dbReference type="SFLD" id="SFLDG01129">
    <property type="entry name" value="C1.5:_HAD__Beta-PGM__Phosphata"/>
    <property type="match status" value="1"/>
</dbReference>
<dbReference type="EMBL" id="JAHZSS010000009">
    <property type="protein sequence ID" value="MBW8191267.1"/>
    <property type="molecule type" value="Genomic_DNA"/>
</dbReference>
<dbReference type="EC" id="3.1.3.5" evidence="1"/>
<sequence>MPQWSAINTVLLDMDGTLLDLYFDNHFWLEFMPRCYAKQQNISEQQALTYLKAEYQALQGKLEWYCLDYWNQRLGLDLMALKRQIAHLIQMRTDTEPFLDALKASGRRVILLTNAHPDSLALKIEHTRLDEHIDVLLSSHQYGAPKEQQRLWQDVVADQQIDPASTLFVDDSLSVLRSAKRFGIGHLLAVTNPDSRQPNRIIEEFESVSDFTTLLDDISQ</sequence>